<dbReference type="EMBL" id="WKJI01000002">
    <property type="protein sequence ID" value="MRX47276.1"/>
    <property type="molecule type" value="Genomic_DNA"/>
</dbReference>
<organism evidence="2 3">
    <name type="scientific">Pedobacter puniceum</name>
    <dbReference type="NCBI Taxonomy" id="2666136"/>
    <lineage>
        <taxon>Bacteria</taxon>
        <taxon>Pseudomonadati</taxon>
        <taxon>Bacteroidota</taxon>
        <taxon>Sphingobacteriia</taxon>
        <taxon>Sphingobacteriales</taxon>
        <taxon>Sphingobacteriaceae</taxon>
        <taxon>Pedobacter</taxon>
    </lineage>
</organism>
<evidence type="ECO:0000313" key="3">
    <source>
        <dbReference type="Proteomes" id="UP000462931"/>
    </source>
</evidence>
<dbReference type="AlphaFoldDB" id="A0A7K0FMT4"/>
<sequence>MKRIYLSILIILISLTVQAQVIISLEQAEAYLGTPDGIPEDVTYVKDVNNILPKFVGIWKGTADGKIIELHLNKFLHLPSSADGFKIDLLAGRLLIKDQVTGAILYNTLNISDDEETWLEGSYPINGSYVMHFENKNDTYCMDGGEVYISVNNTTLTNMTFNFYRTQDIYVEGKCPNFETYVPILPKRIQLVKQ</sequence>
<name>A0A7K0FMT4_9SPHI</name>
<comment type="caution">
    <text evidence="2">The sequence shown here is derived from an EMBL/GenBank/DDBJ whole genome shotgun (WGS) entry which is preliminary data.</text>
</comment>
<dbReference type="Pfam" id="PF20448">
    <property type="entry name" value="DUF6705"/>
    <property type="match status" value="1"/>
</dbReference>
<dbReference type="Proteomes" id="UP000462931">
    <property type="component" value="Unassembled WGS sequence"/>
</dbReference>
<feature type="domain" description="DUF6705" evidence="1">
    <location>
        <begin position="1"/>
        <end position="144"/>
    </location>
</feature>
<keyword evidence="3" id="KW-1185">Reference proteome</keyword>
<gene>
    <name evidence="2" type="ORF">GJJ64_08765</name>
</gene>
<reference evidence="2 3" key="1">
    <citation type="submission" date="2019-11" db="EMBL/GenBank/DDBJ databases">
        <authorList>
            <person name="Cheng Q."/>
            <person name="Yang Z."/>
        </authorList>
    </citation>
    <scope>NUCLEOTIDE SEQUENCE [LARGE SCALE GENOMIC DNA]</scope>
    <source>
        <strain evidence="2 3">HX-22-1</strain>
    </source>
</reference>
<accession>A0A7K0FMT4</accession>
<proteinExistence type="predicted"/>
<dbReference type="InterPro" id="IPR046551">
    <property type="entry name" value="DUF6705"/>
</dbReference>
<evidence type="ECO:0000259" key="1">
    <source>
        <dbReference type="Pfam" id="PF20448"/>
    </source>
</evidence>
<protein>
    <recommendedName>
        <fullName evidence="1">DUF6705 domain-containing protein</fullName>
    </recommendedName>
</protein>
<evidence type="ECO:0000313" key="2">
    <source>
        <dbReference type="EMBL" id="MRX47276.1"/>
    </source>
</evidence>
<dbReference type="RefSeq" id="WP_154287427.1">
    <property type="nucleotide sequence ID" value="NZ_WKJI01000002.1"/>
</dbReference>